<feature type="compositionally biased region" description="Polar residues" evidence="11">
    <location>
        <begin position="610"/>
        <end position="621"/>
    </location>
</feature>
<keyword evidence="5" id="KW-0812">Transmembrane</keyword>
<feature type="signal peptide" evidence="12">
    <location>
        <begin position="1"/>
        <end position="34"/>
    </location>
</feature>
<dbReference type="Pfam" id="PF06479">
    <property type="entry name" value="Ribonuc_2-5A"/>
    <property type="match status" value="1"/>
</dbReference>
<evidence type="ECO:0000256" key="8">
    <source>
        <dbReference type="ARBA" id="ARBA00022777"/>
    </source>
</evidence>
<evidence type="ECO:0000256" key="6">
    <source>
        <dbReference type="ARBA" id="ARBA00022729"/>
    </source>
</evidence>
<evidence type="ECO:0000256" key="1">
    <source>
        <dbReference type="ARBA" id="ARBA00004479"/>
    </source>
</evidence>
<dbReference type="EC" id="2.7.11.1" evidence="2"/>
<comment type="caution">
    <text evidence="15">The sequence shown here is derived from an EMBL/GenBank/DDBJ whole genome shotgun (WGS) entry which is preliminary data.</text>
</comment>
<dbReference type="InterPro" id="IPR000719">
    <property type="entry name" value="Prot_kinase_dom"/>
</dbReference>
<evidence type="ECO:0000256" key="2">
    <source>
        <dbReference type="ARBA" id="ARBA00012513"/>
    </source>
</evidence>
<dbReference type="InterPro" id="IPR011047">
    <property type="entry name" value="Quinoprotein_ADH-like_sf"/>
</dbReference>
<evidence type="ECO:0000256" key="12">
    <source>
        <dbReference type="SAM" id="SignalP"/>
    </source>
</evidence>
<keyword evidence="10" id="KW-0472">Membrane</keyword>
<evidence type="ECO:0000256" key="10">
    <source>
        <dbReference type="ARBA" id="ARBA00022989"/>
    </source>
</evidence>
<evidence type="ECO:0000259" key="13">
    <source>
        <dbReference type="PROSITE" id="PS50011"/>
    </source>
</evidence>
<proteinExistence type="predicted"/>
<dbReference type="PROSITE" id="PS51392">
    <property type="entry name" value="KEN"/>
    <property type="match status" value="1"/>
</dbReference>
<dbReference type="PROSITE" id="PS00108">
    <property type="entry name" value="PROTEIN_KINASE_ST"/>
    <property type="match status" value="1"/>
</dbReference>
<sequence length="1187" mass="132466">MVIPSRRLRSGGMASPNKWLSWTLFLLYTASVPAATSASASGFQVIASGSDPPLAPSPRVAETQIPAGRSPAEIPRLNHEVPTAKFRNTNTNEEVERYRALAPASYNKPAVRAPVSQQTTESQALSLPDGARSLLDWEADDIILLSTIDGALHARDRRTGTKRWTLKMPNPMIQAEHYQHNRSHLDEFQVQDDYIFIVEPSSDGQLYAQFADPQIGLYRLPATVKKMVTEVPFSMHLNGQYLTTTSQQESKAYTIDAMTGEILHEFPRSKSSPKSDPQPRCRPRSGFDFEDSACRPGRSLRLGRSTYTFTISNEGTGQDLCTIRFSEWVTNKMDHDLQNQYTTSLDDYDLRALHNGWVYGLDTTAQEDRQRKFHFRLDSPVAKVFDIARNTDDDESDLVVLSRSTDFIPSDDIQLLREDPNINQRVFVNRTQQGQWYAMSEQSYPGVTTTAMLANVQQQYFTEQLDLHGDMQDIIGVHLLSKKQPTAPQRLTIAAAPANRDADSNTALMVDPPKALNTSSEEDAIINRTRLSDGFWGAVTMLLLCAVSTLGYTAYKKPAVSVKALLLPAAIPDSIDPHTPETKLTSSSVSDDVAAPLPVSDITGLPPITPSHSRVQSTVSVPSPGKGGEFGSEAESEDENELQEKKKKKTKRGVRGGRRKKRGDATTFEPKPVVSSEKHMRDSMVQVGRLAYDSKLENCLGQGSSGTAVFPGTFDGRAVAVKRLVKTANSLAEKEIRHLVSSDEHPNVIRYHGKEESPSFFYIALDKFDTSLDQFVEFYDKFPSLVSPTRGYDVKDALSQITRGVQHLHSLKLVHRDIKPQNILVRPIKSNRPMPDGQLTPLLFVISDFGLCKPLEDGPESVFAATRTAAGTTGWKAPELLVSSRDAIAAPLASVESIQSTTSHSREKSTAVSSSMSDGPTGTIIDPPSGRRATKAIDIFSLGCVFFYVLTRGAHPFDRRGSPLARDLNIKEDKYDTSLLRDSFVGYDYDADDLILQMITHNPKARPDTFGVLSHPYFWRIEHKLDFLCAVSDNYEERKQKITNIHDEDAPRTNFEKAILTELAALQEKAPNVIGLNKQDQLQNFLDALPKSFLSEMGKQRKYTGTKMIDLLRVIRNKKNHFHDLPAEVREMMRRSTPDGSKTQIEGYYAFWRDRFPSILVNCHQLLQERGLVEEFGLERYYEGGLA</sequence>
<dbReference type="EMBL" id="JAVRRG010000201">
    <property type="protein sequence ID" value="KAK5077762.1"/>
    <property type="molecule type" value="Genomic_DNA"/>
</dbReference>
<evidence type="ECO:0000313" key="15">
    <source>
        <dbReference type="EMBL" id="KAK5077762.1"/>
    </source>
</evidence>
<feature type="chain" id="PRO_5047522341" description="non-specific serine/threonine protein kinase" evidence="12">
    <location>
        <begin position="35"/>
        <end position="1187"/>
    </location>
</feature>
<evidence type="ECO:0000259" key="14">
    <source>
        <dbReference type="PROSITE" id="PS51392"/>
    </source>
</evidence>
<name>A0ABR0JY15_9EURO</name>
<dbReference type="PANTHER" id="PTHR13954:SF6">
    <property type="entry name" value="NON-SPECIFIC SERINE_THREONINE PROTEIN KINASE"/>
    <property type="match status" value="1"/>
</dbReference>
<feature type="compositionally biased region" description="Acidic residues" evidence="11">
    <location>
        <begin position="632"/>
        <end position="641"/>
    </location>
</feature>
<reference evidence="15 16" key="1">
    <citation type="submission" date="2023-08" db="EMBL/GenBank/DDBJ databases">
        <title>Black Yeasts Isolated from many extreme environments.</title>
        <authorList>
            <person name="Coleine C."/>
            <person name="Stajich J.E."/>
            <person name="Selbmann L."/>
        </authorList>
    </citation>
    <scope>NUCLEOTIDE SEQUENCE [LARGE SCALE GENOMIC DNA]</scope>
    <source>
        <strain evidence="15 16">CCFEE 5885</strain>
    </source>
</reference>
<keyword evidence="9" id="KW-0067">ATP-binding</keyword>
<keyword evidence="4 15" id="KW-0808">Transferase</keyword>
<dbReference type="InterPro" id="IPR015943">
    <property type="entry name" value="WD40/YVTN_repeat-like_dom_sf"/>
</dbReference>
<feature type="region of interest" description="Disordered" evidence="11">
    <location>
        <begin position="899"/>
        <end position="928"/>
    </location>
</feature>
<dbReference type="InterPro" id="IPR011009">
    <property type="entry name" value="Kinase-like_dom_sf"/>
</dbReference>
<evidence type="ECO:0000256" key="5">
    <source>
        <dbReference type="ARBA" id="ARBA00022692"/>
    </source>
</evidence>
<dbReference type="InterPro" id="IPR038357">
    <property type="entry name" value="KEN_sf"/>
</dbReference>
<dbReference type="InterPro" id="IPR008271">
    <property type="entry name" value="Ser/Thr_kinase_AS"/>
</dbReference>
<dbReference type="SUPFAM" id="SSF50998">
    <property type="entry name" value="Quinoprotein alcohol dehydrogenase-like"/>
    <property type="match status" value="1"/>
</dbReference>
<keyword evidence="6 12" id="KW-0732">Signal</keyword>
<keyword evidence="8 15" id="KW-0418">Kinase</keyword>
<dbReference type="PROSITE" id="PS50011">
    <property type="entry name" value="PROTEIN_KINASE_DOM"/>
    <property type="match status" value="1"/>
</dbReference>
<feature type="region of interest" description="Disordered" evidence="11">
    <location>
        <begin position="265"/>
        <end position="288"/>
    </location>
</feature>
<evidence type="ECO:0000256" key="4">
    <source>
        <dbReference type="ARBA" id="ARBA00022679"/>
    </source>
</evidence>
<dbReference type="Gene3D" id="1.20.1440.180">
    <property type="entry name" value="KEN domain"/>
    <property type="match status" value="1"/>
</dbReference>
<feature type="domain" description="KEN" evidence="14">
    <location>
        <begin position="1021"/>
        <end position="1184"/>
    </location>
</feature>
<feature type="region of interest" description="Disordered" evidence="11">
    <location>
        <begin position="595"/>
        <end position="680"/>
    </location>
</feature>
<dbReference type="SUPFAM" id="SSF56112">
    <property type="entry name" value="Protein kinase-like (PK-like)"/>
    <property type="match status" value="1"/>
</dbReference>
<keyword evidence="10" id="KW-1133">Transmembrane helix</keyword>
<protein>
    <recommendedName>
        <fullName evidence="2">non-specific serine/threonine protein kinase</fullName>
        <ecNumber evidence="2">2.7.11.1</ecNumber>
    </recommendedName>
</protein>
<dbReference type="InterPro" id="IPR010513">
    <property type="entry name" value="KEN_dom"/>
</dbReference>
<accession>A0ABR0JY15</accession>
<dbReference type="Gene3D" id="1.10.510.10">
    <property type="entry name" value="Transferase(Phosphotransferase) domain 1"/>
    <property type="match status" value="1"/>
</dbReference>
<dbReference type="Proteomes" id="UP001345013">
    <property type="component" value="Unassembled WGS sequence"/>
</dbReference>
<evidence type="ECO:0000256" key="3">
    <source>
        <dbReference type="ARBA" id="ARBA00022527"/>
    </source>
</evidence>
<evidence type="ECO:0000313" key="16">
    <source>
        <dbReference type="Proteomes" id="UP001345013"/>
    </source>
</evidence>
<feature type="compositionally biased region" description="Polar residues" evidence="11">
    <location>
        <begin position="910"/>
        <end position="920"/>
    </location>
</feature>
<dbReference type="InterPro" id="IPR045133">
    <property type="entry name" value="IRE1/2-like"/>
</dbReference>
<dbReference type="GO" id="GO:0004674">
    <property type="term" value="F:protein serine/threonine kinase activity"/>
    <property type="evidence" value="ECO:0007669"/>
    <property type="project" value="UniProtKB-EC"/>
</dbReference>
<dbReference type="Pfam" id="PF00069">
    <property type="entry name" value="Pkinase"/>
    <property type="match status" value="1"/>
</dbReference>
<dbReference type="PANTHER" id="PTHR13954">
    <property type="entry name" value="IRE1-RELATED"/>
    <property type="match status" value="1"/>
</dbReference>
<dbReference type="SMART" id="SM00580">
    <property type="entry name" value="PUG"/>
    <property type="match status" value="1"/>
</dbReference>
<keyword evidence="3" id="KW-0723">Serine/threonine-protein kinase</keyword>
<organism evidence="15 16">
    <name type="scientific">Lithohypha guttulata</name>
    <dbReference type="NCBI Taxonomy" id="1690604"/>
    <lineage>
        <taxon>Eukaryota</taxon>
        <taxon>Fungi</taxon>
        <taxon>Dikarya</taxon>
        <taxon>Ascomycota</taxon>
        <taxon>Pezizomycotina</taxon>
        <taxon>Eurotiomycetes</taxon>
        <taxon>Chaetothyriomycetidae</taxon>
        <taxon>Chaetothyriales</taxon>
        <taxon>Trichomeriaceae</taxon>
        <taxon>Lithohypha</taxon>
    </lineage>
</organism>
<comment type="subcellular location">
    <subcellularLocation>
        <location evidence="1">Membrane</location>
        <topology evidence="1">Single-pass type I membrane protein</topology>
    </subcellularLocation>
</comment>
<feature type="domain" description="Protein kinase" evidence="13">
    <location>
        <begin position="694"/>
        <end position="1018"/>
    </location>
</feature>
<evidence type="ECO:0000256" key="7">
    <source>
        <dbReference type="ARBA" id="ARBA00022741"/>
    </source>
</evidence>
<gene>
    <name evidence="15" type="primary">IRE1</name>
    <name evidence="15" type="ORF">LTR24_009358</name>
</gene>
<keyword evidence="7" id="KW-0547">Nucleotide-binding</keyword>
<evidence type="ECO:0000256" key="11">
    <source>
        <dbReference type="SAM" id="MobiDB-lite"/>
    </source>
</evidence>
<evidence type="ECO:0000256" key="9">
    <source>
        <dbReference type="ARBA" id="ARBA00022840"/>
    </source>
</evidence>
<keyword evidence="16" id="KW-1185">Reference proteome</keyword>
<dbReference type="Gene3D" id="3.30.200.20">
    <property type="entry name" value="Phosphorylase Kinase, domain 1"/>
    <property type="match status" value="1"/>
</dbReference>
<dbReference type="Gene3D" id="2.130.10.10">
    <property type="entry name" value="YVTN repeat-like/Quinoprotein amine dehydrogenase"/>
    <property type="match status" value="1"/>
</dbReference>
<feature type="compositionally biased region" description="Basic residues" evidence="11">
    <location>
        <begin position="645"/>
        <end position="662"/>
    </location>
</feature>
<dbReference type="SMART" id="SM00220">
    <property type="entry name" value="S_TKc"/>
    <property type="match status" value="1"/>
</dbReference>